<dbReference type="Proteomes" id="UP001177260">
    <property type="component" value="Unassembled WGS sequence"/>
</dbReference>
<evidence type="ECO:0000313" key="1">
    <source>
        <dbReference type="EMBL" id="KAK1143292.1"/>
    </source>
</evidence>
<sequence length="104" mass="11288">MSITFTGAARAFAATFVPREAQKASIAYVRISAFLTLNSAIEVAASNATRALDKPDVPLLISTDEVVVNIVLDLLVISKFHSSGGYRADDNYHQKSELLAQYKL</sequence>
<dbReference type="EMBL" id="JAOPJF010000041">
    <property type="protein sequence ID" value="KAK1143292.1"/>
    <property type="molecule type" value="Genomic_DNA"/>
</dbReference>
<protein>
    <submittedName>
        <fullName evidence="1">Uncharacterized protein</fullName>
    </submittedName>
</protein>
<organism evidence="1 2">
    <name type="scientific">Aspergillus melleus</name>
    <dbReference type="NCBI Taxonomy" id="138277"/>
    <lineage>
        <taxon>Eukaryota</taxon>
        <taxon>Fungi</taxon>
        <taxon>Dikarya</taxon>
        <taxon>Ascomycota</taxon>
        <taxon>Pezizomycotina</taxon>
        <taxon>Eurotiomycetes</taxon>
        <taxon>Eurotiomycetidae</taxon>
        <taxon>Eurotiales</taxon>
        <taxon>Aspergillaceae</taxon>
        <taxon>Aspergillus</taxon>
        <taxon>Aspergillus subgen. Circumdati</taxon>
    </lineage>
</organism>
<gene>
    <name evidence="1" type="ORF">N8T08_006819</name>
</gene>
<name>A0ACC3AZU8_9EURO</name>
<comment type="caution">
    <text evidence="1">The sequence shown here is derived from an EMBL/GenBank/DDBJ whole genome shotgun (WGS) entry which is preliminary data.</text>
</comment>
<evidence type="ECO:0000313" key="2">
    <source>
        <dbReference type="Proteomes" id="UP001177260"/>
    </source>
</evidence>
<accession>A0ACC3AZU8</accession>
<proteinExistence type="predicted"/>
<reference evidence="1 2" key="1">
    <citation type="journal article" date="2023" name="ACS Omega">
        <title>Identification of the Neoaspergillic Acid Biosynthesis Gene Cluster by Establishing an In Vitro CRISPR-Ribonucleoprotein Genetic System in Aspergillus melleus.</title>
        <authorList>
            <person name="Yuan B."/>
            <person name="Grau M.F."/>
            <person name="Murata R.M."/>
            <person name="Torok T."/>
            <person name="Venkateswaran K."/>
            <person name="Stajich J.E."/>
            <person name="Wang C.C.C."/>
        </authorList>
    </citation>
    <scope>NUCLEOTIDE SEQUENCE [LARGE SCALE GENOMIC DNA]</scope>
    <source>
        <strain evidence="1 2">IMV 1140</strain>
    </source>
</reference>
<keyword evidence="2" id="KW-1185">Reference proteome</keyword>